<protein>
    <submittedName>
        <fullName evidence="1">Uncharacterized protein</fullName>
    </submittedName>
</protein>
<reference evidence="2" key="2">
    <citation type="journal article" date="2018" name="Mol. Plant Microbe Interact.">
        <title>Genome sequence resources for the wheat stripe rust pathogen (Puccinia striiformis f. sp. tritici) and the barley stripe rust pathogen (Puccinia striiformis f. sp. hordei).</title>
        <authorList>
            <person name="Xia C."/>
            <person name="Wang M."/>
            <person name="Yin C."/>
            <person name="Cornejo O.E."/>
            <person name="Hulbert S.H."/>
            <person name="Chen X."/>
        </authorList>
    </citation>
    <scope>NUCLEOTIDE SEQUENCE [LARGE SCALE GENOMIC DNA]</scope>
    <source>
        <strain evidence="2">93-210</strain>
    </source>
</reference>
<organism evidence="1 2">
    <name type="scientific">Puccinia striiformis f. sp. tritici</name>
    <dbReference type="NCBI Taxonomy" id="168172"/>
    <lineage>
        <taxon>Eukaryota</taxon>
        <taxon>Fungi</taxon>
        <taxon>Dikarya</taxon>
        <taxon>Basidiomycota</taxon>
        <taxon>Pucciniomycotina</taxon>
        <taxon>Pucciniomycetes</taxon>
        <taxon>Pucciniales</taxon>
        <taxon>Pucciniaceae</taxon>
        <taxon>Puccinia</taxon>
    </lineage>
</organism>
<dbReference type="Proteomes" id="UP001060170">
    <property type="component" value="Chromosome 18"/>
</dbReference>
<accession>A0ACC0DPY3</accession>
<evidence type="ECO:0000313" key="1">
    <source>
        <dbReference type="EMBL" id="KAI7935308.1"/>
    </source>
</evidence>
<proteinExistence type="predicted"/>
<reference evidence="1 2" key="3">
    <citation type="journal article" date="2022" name="Microbiol. Spectr.">
        <title>Folding features and dynamics of 3D genome architecture in plant fungal pathogens.</title>
        <authorList>
            <person name="Xia C."/>
        </authorList>
    </citation>
    <scope>NUCLEOTIDE SEQUENCE [LARGE SCALE GENOMIC DNA]</scope>
    <source>
        <strain evidence="1 2">93-210</strain>
    </source>
</reference>
<gene>
    <name evidence="1" type="ORF">MJO28_016179</name>
</gene>
<name>A0ACC0DPY3_9BASI</name>
<evidence type="ECO:0000313" key="2">
    <source>
        <dbReference type="Proteomes" id="UP001060170"/>
    </source>
</evidence>
<keyword evidence="2" id="KW-1185">Reference proteome</keyword>
<comment type="caution">
    <text evidence="1">The sequence shown here is derived from an EMBL/GenBank/DDBJ whole genome shotgun (WGS) entry which is preliminary data.</text>
</comment>
<dbReference type="EMBL" id="CM045882">
    <property type="protein sequence ID" value="KAI7935308.1"/>
    <property type="molecule type" value="Genomic_DNA"/>
</dbReference>
<reference evidence="2" key="1">
    <citation type="journal article" date="2018" name="BMC Genomics">
        <title>Genomic insights into host adaptation between the wheat stripe rust pathogen (Puccinia striiformis f. sp. tritici) and the barley stripe rust pathogen (Puccinia striiformis f. sp. hordei).</title>
        <authorList>
            <person name="Xia C."/>
            <person name="Wang M."/>
            <person name="Yin C."/>
            <person name="Cornejo O.E."/>
            <person name="Hulbert S.H."/>
            <person name="Chen X."/>
        </authorList>
    </citation>
    <scope>NUCLEOTIDE SEQUENCE [LARGE SCALE GENOMIC DNA]</scope>
    <source>
        <strain evidence="2">93-210</strain>
    </source>
</reference>
<sequence>MTPQPTPQPLLSSETRHLMFCSPGGSHADYPRQILPAGPTDRSTIRTESSSSSAVCFSSQLRFDSTLNLAHSLNPLLFLHAQPVAIPRPSQDQVLLRSILGNLAKSCVWSSIIRPLVYLILTYQHRLRSRHSIGRASTKLFDQLELFFLQSLTQLARPSAPAPKSLLRFSAPPPPKRIRTARGFRCSTLVDRADSSILHHHQPSPFHLDRSVACRTAPRPTLFIRPSCREPSQLEIHRLSARAQSQMQRSPYCSSEDSLDSDQRHQRYYLVNAYRTRLSTVCTSINTQPKSPLCQQSDVVDVCVDDDDDELEPLEDLLDWDSSNRDNSHSVHSRLAFPRLGKSPIRSLGRLGPGRRPQ</sequence>